<dbReference type="EMBL" id="JACQWF010000288">
    <property type="protein sequence ID" value="MBI4596016.1"/>
    <property type="molecule type" value="Genomic_DNA"/>
</dbReference>
<dbReference type="InterPro" id="IPR002347">
    <property type="entry name" value="SDR_fam"/>
</dbReference>
<dbReference type="Pfam" id="PF13561">
    <property type="entry name" value="adh_short_C2"/>
    <property type="match status" value="1"/>
</dbReference>
<gene>
    <name evidence="1" type="ORF">HY730_06515</name>
</gene>
<evidence type="ECO:0000313" key="1">
    <source>
        <dbReference type="EMBL" id="MBI4596016.1"/>
    </source>
</evidence>
<dbReference type="Gene3D" id="3.40.50.720">
    <property type="entry name" value="NAD(P)-binding Rossmann-like Domain"/>
    <property type="match status" value="1"/>
</dbReference>
<comment type="caution">
    <text evidence="1">The sequence shown here is derived from an EMBL/GenBank/DDBJ whole genome shotgun (WGS) entry which is preliminary data.</text>
</comment>
<feature type="non-terminal residue" evidence="1">
    <location>
        <position position="1"/>
    </location>
</feature>
<dbReference type="InterPro" id="IPR036291">
    <property type="entry name" value="NAD(P)-bd_dom_sf"/>
</dbReference>
<evidence type="ECO:0000313" key="2">
    <source>
        <dbReference type="Proteomes" id="UP000772181"/>
    </source>
</evidence>
<dbReference type="SUPFAM" id="SSF51735">
    <property type="entry name" value="NAD(P)-binding Rossmann-fold domains"/>
    <property type="match status" value="1"/>
</dbReference>
<accession>A0A933GLD1</accession>
<dbReference type="AlphaFoldDB" id="A0A933GLD1"/>
<proteinExistence type="predicted"/>
<name>A0A933GLD1_UNCTE</name>
<reference evidence="1" key="1">
    <citation type="submission" date="2020-07" db="EMBL/GenBank/DDBJ databases">
        <title>Huge and variable diversity of episymbiotic CPR bacteria and DPANN archaea in groundwater ecosystems.</title>
        <authorList>
            <person name="He C.Y."/>
            <person name="Keren R."/>
            <person name="Whittaker M."/>
            <person name="Farag I.F."/>
            <person name="Doudna J."/>
            <person name="Cate J.H.D."/>
            <person name="Banfield J.F."/>
        </authorList>
    </citation>
    <scope>NUCLEOTIDE SEQUENCE</scope>
    <source>
        <strain evidence="1">NC_groundwater_1482_Ag_S-0.65um_47_24</strain>
    </source>
</reference>
<organism evidence="1 2">
    <name type="scientific">Tectimicrobiota bacterium</name>
    <dbReference type="NCBI Taxonomy" id="2528274"/>
    <lineage>
        <taxon>Bacteria</taxon>
        <taxon>Pseudomonadati</taxon>
        <taxon>Nitrospinota/Tectimicrobiota group</taxon>
        <taxon>Candidatus Tectimicrobiota</taxon>
    </lineage>
</organism>
<sequence>GLLAVYLASDAANYITGQVIPIDGGGTAR</sequence>
<dbReference type="Proteomes" id="UP000772181">
    <property type="component" value="Unassembled WGS sequence"/>
</dbReference>
<protein>
    <submittedName>
        <fullName evidence="1">SDR family oxidoreductase</fullName>
    </submittedName>
</protein>